<dbReference type="AlphaFoldDB" id="A0AB74UDT5"/>
<feature type="transmembrane region" description="Helical" evidence="1">
    <location>
        <begin position="20"/>
        <end position="41"/>
    </location>
</feature>
<keyword evidence="1" id="KW-0812">Transmembrane</keyword>
<keyword evidence="1" id="KW-1133">Transmembrane helix</keyword>
<dbReference type="Pfam" id="PF07963">
    <property type="entry name" value="N_methyl"/>
    <property type="match status" value="1"/>
</dbReference>
<dbReference type="SUPFAM" id="SSF54523">
    <property type="entry name" value="Pili subunits"/>
    <property type="match status" value="1"/>
</dbReference>
<organism evidence="2">
    <name type="scientific">Salinicola endophyticus</name>
    <dbReference type="NCBI Taxonomy" id="1949083"/>
    <lineage>
        <taxon>Bacteria</taxon>
        <taxon>Pseudomonadati</taxon>
        <taxon>Pseudomonadota</taxon>
        <taxon>Gammaproteobacteria</taxon>
        <taxon>Oceanospirillales</taxon>
        <taxon>Halomonadaceae</taxon>
        <taxon>Salinicola</taxon>
    </lineage>
</organism>
<reference evidence="2" key="1">
    <citation type="submission" date="2024-06" db="EMBL/GenBank/DDBJ databases">
        <title>Complete genome of Salinicola endophyticus HNIBRBA4755.</title>
        <authorList>
            <person name="Shin S.Y."/>
            <person name="Kang H."/>
            <person name="Song J."/>
        </authorList>
    </citation>
    <scope>NUCLEOTIDE SEQUENCE</scope>
    <source>
        <strain evidence="2">HNIBRBA4755</strain>
    </source>
</reference>
<accession>A0AB74UDT5</accession>
<evidence type="ECO:0000313" key="2">
    <source>
        <dbReference type="EMBL" id="XCJ79965.1"/>
    </source>
</evidence>
<dbReference type="EMBL" id="CP159578">
    <property type="protein sequence ID" value="XCJ79965.1"/>
    <property type="molecule type" value="Genomic_DNA"/>
</dbReference>
<sequence>MAWPGERRGGARRQAGATLIELMIAMAIGLVMILALTRVYLASAESARDATAQASLMDKARLLQERFNTEFRRADFWGRVPADAERRGTLTLGGDCGGDFAFGRSAQAASDRPLGVWASTTPPSDCSLQHPLANQTFVVIRYAAEPCAAAGCGGPGLKSFDPFASFFSGTPPAEPARGDANDLWRYGGSLYYLSQNDGDTALRRLRLSGSRLSNQEVLEGVEALAYRWYVANVGGSGGSWQSSADLNAAMVSRIQAAQIEAVVSVATRATYQDSRQYTLSDGTQVAPARGRRYRELAFVVPLEMHRPGGGNG</sequence>
<dbReference type="InterPro" id="IPR045584">
    <property type="entry name" value="Pilin-like"/>
</dbReference>
<dbReference type="InterPro" id="IPR012902">
    <property type="entry name" value="N_methyl_site"/>
</dbReference>
<keyword evidence="1" id="KW-0472">Membrane</keyword>
<dbReference type="Pfam" id="PF16074">
    <property type="entry name" value="PilW"/>
    <property type="match status" value="1"/>
</dbReference>
<dbReference type="RefSeq" id="WP_353980823.1">
    <property type="nucleotide sequence ID" value="NZ_CP159578.1"/>
</dbReference>
<dbReference type="InterPro" id="IPR032092">
    <property type="entry name" value="PilW"/>
</dbReference>
<protein>
    <submittedName>
        <fullName evidence="2">Prepilin-type N-terminal cleavage/methylation domain-containing protein</fullName>
    </submittedName>
</protein>
<dbReference type="GO" id="GO:0043683">
    <property type="term" value="P:type IV pilus assembly"/>
    <property type="evidence" value="ECO:0007669"/>
    <property type="project" value="InterPro"/>
</dbReference>
<name>A0AB74UDT5_9GAMM</name>
<evidence type="ECO:0000256" key="1">
    <source>
        <dbReference type="SAM" id="Phobius"/>
    </source>
</evidence>
<proteinExistence type="predicted"/>
<gene>
    <name evidence="2" type="ORF">ABV408_01985</name>
</gene>